<dbReference type="Gene3D" id="3.90.470.20">
    <property type="entry name" value="4'-phosphopantetheinyl transferase domain"/>
    <property type="match status" value="1"/>
</dbReference>
<dbReference type="AlphaFoldDB" id="A0A917XQH0"/>
<proteinExistence type="predicted"/>
<keyword evidence="2" id="KW-1185">Reference proteome</keyword>
<reference evidence="1" key="2">
    <citation type="submission" date="2020-09" db="EMBL/GenBank/DDBJ databases">
        <authorList>
            <person name="Sun Q."/>
            <person name="Zhou Y."/>
        </authorList>
    </citation>
    <scope>NUCLEOTIDE SEQUENCE</scope>
    <source>
        <strain evidence="1">CGMCC 4.7110</strain>
    </source>
</reference>
<evidence type="ECO:0000313" key="2">
    <source>
        <dbReference type="Proteomes" id="UP000653411"/>
    </source>
</evidence>
<reference evidence="1" key="1">
    <citation type="journal article" date="2014" name="Int. J. Syst. Evol. Microbiol.">
        <title>Complete genome sequence of Corynebacterium casei LMG S-19264T (=DSM 44701T), isolated from a smear-ripened cheese.</title>
        <authorList>
            <consortium name="US DOE Joint Genome Institute (JGI-PGF)"/>
            <person name="Walter F."/>
            <person name="Albersmeier A."/>
            <person name="Kalinowski J."/>
            <person name="Ruckert C."/>
        </authorList>
    </citation>
    <scope>NUCLEOTIDE SEQUENCE</scope>
    <source>
        <strain evidence="1">CGMCC 4.7110</strain>
    </source>
</reference>
<name>A0A917XQH0_9ACTN</name>
<dbReference type="InterPro" id="IPR037143">
    <property type="entry name" value="4-PPantetheinyl_Trfase_dom_sf"/>
</dbReference>
<evidence type="ECO:0000313" key="1">
    <source>
        <dbReference type="EMBL" id="GGN45581.1"/>
    </source>
</evidence>
<organism evidence="1 2">
    <name type="scientific">Streptomyces fuscichromogenes</name>
    <dbReference type="NCBI Taxonomy" id="1324013"/>
    <lineage>
        <taxon>Bacteria</taxon>
        <taxon>Bacillati</taxon>
        <taxon>Actinomycetota</taxon>
        <taxon>Actinomycetes</taxon>
        <taxon>Kitasatosporales</taxon>
        <taxon>Streptomycetaceae</taxon>
        <taxon>Streptomyces</taxon>
    </lineage>
</organism>
<protein>
    <submittedName>
        <fullName evidence="1">Uncharacterized protein</fullName>
    </submittedName>
</protein>
<dbReference type="GO" id="GO:0008897">
    <property type="term" value="F:holo-[acyl-carrier-protein] synthase activity"/>
    <property type="evidence" value="ECO:0007669"/>
    <property type="project" value="InterPro"/>
</dbReference>
<dbReference type="SUPFAM" id="SSF56214">
    <property type="entry name" value="4'-phosphopantetheinyl transferase"/>
    <property type="match status" value="1"/>
</dbReference>
<dbReference type="GO" id="GO:0000287">
    <property type="term" value="F:magnesium ion binding"/>
    <property type="evidence" value="ECO:0007669"/>
    <property type="project" value="InterPro"/>
</dbReference>
<dbReference type="Proteomes" id="UP000653411">
    <property type="component" value="Unassembled WGS sequence"/>
</dbReference>
<sequence length="85" mass="9135">MHGSDRAAYAFAHVALRAVLSRVTGVTPDRLRFTRVPCPCCRGPHRRPASASVPGEFSLSHSRDLVVIGKDLSREDRGGLGRPGA</sequence>
<gene>
    <name evidence="1" type="ORF">GCM10011578_097670</name>
</gene>
<comment type="caution">
    <text evidence="1">The sequence shown here is derived from an EMBL/GenBank/DDBJ whole genome shotgun (WGS) entry which is preliminary data.</text>
</comment>
<dbReference type="EMBL" id="BMML01000048">
    <property type="protein sequence ID" value="GGN45581.1"/>
    <property type="molecule type" value="Genomic_DNA"/>
</dbReference>
<accession>A0A917XQH0</accession>